<dbReference type="NCBIfam" id="TIGR01051">
    <property type="entry name" value="topA_bact"/>
    <property type="match status" value="1"/>
</dbReference>
<dbReference type="Gene3D" id="1.10.460.10">
    <property type="entry name" value="Topoisomerase I, domain 2"/>
    <property type="match status" value="1"/>
</dbReference>
<dbReference type="SMART" id="SM00436">
    <property type="entry name" value="TOP1Bc"/>
    <property type="match status" value="1"/>
</dbReference>
<evidence type="ECO:0000256" key="10">
    <source>
        <dbReference type="HAMAP-Rule" id="MF_00952"/>
    </source>
</evidence>
<keyword evidence="6" id="KW-0460">Magnesium</keyword>
<proteinExistence type="inferred from homology"/>
<dbReference type="InterPro" id="IPR003601">
    <property type="entry name" value="Topo_IA_2"/>
</dbReference>
<dbReference type="EC" id="5.6.2.1" evidence="10"/>
<dbReference type="InterPro" id="IPR023405">
    <property type="entry name" value="Topo_IA_core_domain"/>
</dbReference>
<evidence type="ECO:0000256" key="1">
    <source>
        <dbReference type="ARBA" id="ARBA00000213"/>
    </source>
</evidence>
<dbReference type="Pfam" id="PF01131">
    <property type="entry name" value="Topoisom_bac"/>
    <property type="match status" value="1"/>
</dbReference>
<dbReference type="HAMAP" id="MF_00952">
    <property type="entry name" value="Topoisom_1_prok"/>
    <property type="match status" value="1"/>
</dbReference>
<evidence type="ECO:0000313" key="14">
    <source>
        <dbReference type="EMBL" id="PIQ85638.1"/>
    </source>
</evidence>
<dbReference type="InterPro" id="IPR000380">
    <property type="entry name" value="Topo_IA"/>
</dbReference>
<evidence type="ECO:0000256" key="2">
    <source>
        <dbReference type="ARBA" id="ARBA00009446"/>
    </source>
</evidence>
<dbReference type="Pfam" id="PF01396">
    <property type="entry name" value="Zn_ribbon_Top1"/>
    <property type="match status" value="2"/>
</dbReference>
<feature type="site" description="Interaction with DNA" evidence="10">
    <location>
        <position position="154"/>
    </location>
</feature>
<dbReference type="SUPFAM" id="SSF56712">
    <property type="entry name" value="Prokaryotic type I DNA topoisomerase"/>
    <property type="match status" value="1"/>
</dbReference>
<dbReference type="InterPro" id="IPR006171">
    <property type="entry name" value="TOPRIM_dom"/>
</dbReference>
<comment type="function">
    <text evidence="10">Releases the supercoiling and torsional tension of DNA, which is introduced during the DNA replication and transcription, by transiently cleaving and rejoining one strand of the DNA duplex. Introduces a single-strand break via transesterification at a target site in duplex DNA. The scissile phosphodiester is attacked by the catalytic tyrosine of the enzyme, resulting in the formation of a DNA-(5'-phosphotyrosyl)-enzyme intermediate and the expulsion of a 3'-OH DNA strand. The free DNA strand then undergoes passage around the unbroken strand, thus removing DNA supercoils. Finally, in the religation step, the DNA 3'-OH attacks the covalent intermediate to expel the active-site tyrosine and restore the DNA phosphodiester backbone.</text>
</comment>
<feature type="site" description="Interaction with DNA" evidence="10">
    <location>
        <position position="304"/>
    </location>
</feature>
<evidence type="ECO:0000259" key="13">
    <source>
        <dbReference type="PROSITE" id="PS52039"/>
    </source>
</evidence>
<dbReference type="CDD" id="cd03363">
    <property type="entry name" value="TOPRIM_TopoIA_TopoI"/>
    <property type="match status" value="1"/>
</dbReference>
<dbReference type="PRINTS" id="PR00417">
    <property type="entry name" value="PRTPISMRASEI"/>
</dbReference>
<evidence type="ECO:0000256" key="6">
    <source>
        <dbReference type="ARBA" id="ARBA00022842"/>
    </source>
</evidence>
<keyword evidence="7 10" id="KW-0799">Topoisomerase</keyword>
<feature type="site" description="Interaction with DNA" evidence="10">
    <location>
        <position position="33"/>
    </location>
</feature>
<dbReference type="EMBL" id="PCVY01000064">
    <property type="protein sequence ID" value="PIQ85638.1"/>
    <property type="molecule type" value="Genomic_DNA"/>
</dbReference>
<dbReference type="PANTHER" id="PTHR42785">
    <property type="entry name" value="DNA TOPOISOMERASE, TYPE IA, CORE"/>
    <property type="match status" value="1"/>
</dbReference>
<dbReference type="Pfam" id="PF01751">
    <property type="entry name" value="Toprim"/>
    <property type="match status" value="1"/>
</dbReference>
<evidence type="ECO:0000256" key="3">
    <source>
        <dbReference type="ARBA" id="ARBA00022723"/>
    </source>
</evidence>
<dbReference type="Gene3D" id="3.40.50.140">
    <property type="match status" value="1"/>
</dbReference>
<feature type="domain" description="Topo IA-type catalytic" evidence="13">
    <location>
        <begin position="128"/>
        <end position="573"/>
    </location>
</feature>
<dbReference type="PROSITE" id="PS50880">
    <property type="entry name" value="TOPRIM"/>
    <property type="match status" value="1"/>
</dbReference>
<feature type="site" description="Interaction with DNA" evidence="10">
    <location>
        <position position="505"/>
    </location>
</feature>
<feature type="region of interest" description="Disordered" evidence="11">
    <location>
        <begin position="669"/>
        <end position="699"/>
    </location>
</feature>
<dbReference type="GO" id="GO:0008270">
    <property type="term" value="F:zinc ion binding"/>
    <property type="evidence" value="ECO:0007669"/>
    <property type="project" value="UniProtKB-KW"/>
</dbReference>
<evidence type="ECO:0000313" key="15">
    <source>
        <dbReference type="Proteomes" id="UP000230859"/>
    </source>
</evidence>
<keyword evidence="3" id="KW-0479">Metal-binding</keyword>
<dbReference type="InterPro" id="IPR034149">
    <property type="entry name" value="TOPRIM_TopoI"/>
</dbReference>
<dbReference type="InterPro" id="IPR013826">
    <property type="entry name" value="Topo_IA_cen_sub3"/>
</dbReference>
<evidence type="ECO:0000259" key="12">
    <source>
        <dbReference type="PROSITE" id="PS50880"/>
    </source>
</evidence>
<dbReference type="InterPro" id="IPR005733">
    <property type="entry name" value="TopoI_bac-type"/>
</dbReference>
<dbReference type="InterPro" id="IPR013498">
    <property type="entry name" value="Topo_IA_Znf"/>
</dbReference>
<keyword evidence="9 10" id="KW-0413">Isomerase</keyword>
<evidence type="ECO:0000256" key="8">
    <source>
        <dbReference type="ARBA" id="ARBA00023125"/>
    </source>
</evidence>
<evidence type="ECO:0000256" key="5">
    <source>
        <dbReference type="ARBA" id="ARBA00022833"/>
    </source>
</evidence>
<dbReference type="InterPro" id="IPR003602">
    <property type="entry name" value="Topo_IA_DNA-bd_dom"/>
</dbReference>
<dbReference type="Gene3D" id="3.30.65.10">
    <property type="entry name" value="Bacterial Topoisomerase I, domain 1"/>
    <property type="match status" value="2"/>
</dbReference>
<dbReference type="GO" id="GO:0003917">
    <property type="term" value="F:DNA topoisomerase type I (single strand cut, ATP-independent) activity"/>
    <property type="evidence" value="ECO:0007669"/>
    <property type="project" value="UniProtKB-UniRule"/>
</dbReference>
<feature type="site" description="Interaction with DNA" evidence="10">
    <location>
        <position position="138"/>
    </location>
</feature>
<dbReference type="SMART" id="SM00437">
    <property type="entry name" value="TOP1Ac"/>
    <property type="match status" value="1"/>
</dbReference>
<dbReference type="InterPro" id="IPR028612">
    <property type="entry name" value="Topoisom_1_IA"/>
</dbReference>
<accession>A0A2H0LMP7</accession>
<dbReference type="SUPFAM" id="SSF57783">
    <property type="entry name" value="Zinc beta-ribbon"/>
    <property type="match status" value="1"/>
</dbReference>
<dbReference type="InterPro" id="IPR013824">
    <property type="entry name" value="Topo_IA_cen_sub1"/>
</dbReference>
<dbReference type="GO" id="GO:0005694">
    <property type="term" value="C:chromosome"/>
    <property type="evidence" value="ECO:0007669"/>
    <property type="project" value="InterPro"/>
</dbReference>
<name>A0A2H0LMP7_9BACT</name>
<keyword evidence="5" id="KW-0862">Zinc</keyword>
<dbReference type="Gene3D" id="1.10.290.10">
    <property type="entry name" value="Topoisomerase I, domain 4"/>
    <property type="match status" value="1"/>
</dbReference>
<dbReference type="PANTHER" id="PTHR42785:SF1">
    <property type="entry name" value="DNA TOPOISOMERASE"/>
    <property type="match status" value="1"/>
</dbReference>
<keyword evidence="4" id="KW-0863">Zinc-finger</keyword>
<dbReference type="SMART" id="SM00493">
    <property type="entry name" value="TOPRIM"/>
    <property type="match status" value="1"/>
</dbReference>
<dbReference type="CDD" id="cd00186">
    <property type="entry name" value="TOP1Ac"/>
    <property type="match status" value="1"/>
</dbReference>
<dbReference type="InterPro" id="IPR013825">
    <property type="entry name" value="Topo_IA_cen_sub2"/>
</dbReference>
<evidence type="ECO:0000256" key="11">
    <source>
        <dbReference type="SAM" id="MobiDB-lite"/>
    </source>
</evidence>
<sequence length="699" mass="79630">MAKRLVIVESPAKAKTIGKYLGRDYIVEASFGHVRDLPRSKMGVDVDNQFEPKYVVPTKARKRVTKLKKTAKGKDVFLAPDPDREGEAISWHLFELLEKNPKSIKRVEFHEITKDAVRRAFEHPREIDQRLVNAQQARRILDRIVGYEISPLLWKKVGKGLSAGRVQSIALRLIVEREDEIRRFVPKEYWSLEAQLSSKRPEEKDKVFVAKLDRVNQEKIDLNNAEETEKIKTALEKSEFQVSSIEKKERNRKPQAPYTTSKLQQEAYNRLGFPAAKTMRIAQSLYEGVEIGEDAAVGLITYMRTDSVRVAQTALDEVTKYIKEHFGPEYLPETPHVYKSKKSAQEAHEAIRPTSAYRPPEKIKSYLSMDEFKLYELIWCKFVASQMAHAKDQVTSIEILAAEKYIFKTTGTINVFPGFLKVFADALHAKKKKEKEEQKEGEETHQALPELIQGESLDLHELISSQHFTKPPARFNDASLVKALEEDGIGRPSTYAPTIHTLLAREYAERQSGALVPTDLGEVVVKQLVEHFPTIMDIEFTANMEDELDKIEEGDVDWVQVLKNFYPPFHQAVETAQVEMKDMKQELIETEETCEKCGKPMVIRRGRYGKFLACSGFPECRNTKPISTGVACPQPDCSGTLVKRRSRRGQPFYGCSNYPKCTFIANKLPKPEEDKADQSSASETNHDSHKPSVNDSTPQ</sequence>
<dbReference type="InterPro" id="IPR013497">
    <property type="entry name" value="Topo_IA_cen"/>
</dbReference>
<feature type="domain" description="Toprim" evidence="12">
    <location>
        <begin position="3"/>
        <end position="112"/>
    </location>
</feature>
<gene>
    <name evidence="10" type="primary">topA</name>
    <name evidence="14" type="ORF">COV74_08040</name>
</gene>
<dbReference type="AlphaFoldDB" id="A0A2H0LMP7"/>
<dbReference type="Gene3D" id="2.70.20.10">
    <property type="entry name" value="Topoisomerase I, domain 3"/>
    <property type="match status" value="1"/>
</dbReference>
<dbReference type="GO" id="GO:0003677">
    <property type="term" value="F:DNA binding"/>
    <property type="evidence" value="ECO:0007669"/>
    <property type="project" value="UniProtKB-KW"/>
</dbReference>
<feature type="active site" description="O-(5'-phospho-DNA)-tyrosine intermediate" evidence="10">
    <location>
        <position position="302"/>
    </location>
</feature>
<reference evidence="14 15" key="1">
    <citation type="submission" date="2017-09" db="EMBL/GenBank/DDBJ databases">
        <title>Depth-based differentiation of microbial function through sediment-hosted aquifers and enrichment of novel symbionts in the deep terrestrial subsurface.</title>
        <authorList>
            <person name="Probst A.J."/>
            <person name="Ladd B."/>
            <person name="Jarett J.K."/>
            <person name="Geller-Mcgrath D.E."/>
            <person name="Sieber C.M."/>
            <person name="Emerson J.B."/>
            <person name="Anantharaman K."/>
            <person name="Thomas B.C."/>
            <person name="Malmstrom R."/>
            <person name="Stieglmeier M."/>
            <person name="Klingl A."/>
            <person name="Woyke T."/>
            <person name="Ryan C.M."/>
            <person name="Banfield J.F."/>
        </authorList>
    </citation>
    <scope>NUCLEOTIDE SEQUENCE [LARGE SCALE GENOMIC DNA]</scope>
    <source>
        <strain evidence="14">CG11_big_fil_rev_8_21_14_0_20_45_26</strain>
    </source>
</reference>
<feature type="region of interest" description="Interaction with DNA" evidence="10">
    <location>
        <begin position="162"/>
        <end position="167"/>
    </location>
</feature>
<comment type="subunit">
    <text evidence="10">Monomer.</text>
</comment>
<evidence type="ECO:0000256" key="9">
    <source>
        <dbReference type="ARBA" id="ARBA00023235"/>
    </source>
</evidence>
<dbReference type="PROSITE" id="PS52039">
    <property type="entry name" value="TOPO_IA_2"/>
    <property type="match status" value="1"/>
</dbReference>
<keyword evidence="8 10" id="KW-0238">DNA-binding</keyword>
<feature type="site" description="Interaction with DNA" evidence="10">
    <location>
        <position position="142"/>
    </location>
</feature>
<organism evidence="14 15">
    <name type="scientific">Candidatus Abzuiibacterium crystallinum</name>
    <dbReference type="NCBI Taxonomy" id="1974748"/>
    <lineage>
        <taxon>Bacteria</taxon>
        <taxon>Pseudomonadati</taxon>
        <taxon>Candidatus Omnitrophota</taxon>
        <taxon>Candidatus Abzuiibacterium</taxon>
    </lineage>
</organism>
<dbReference type="GO" id="GO:0006265">
    <property type="term" value="P:DNA topological change"/>
    <property type="evidence" value="ECO:0007669"/>
    <property type="project" value="UniProtKB-UniRule"/>
</dbReference>
<comment type="caution">
    <text evidence="14">The sequence shown here is derived from an EMBL/GenBank/DDBJ whole genome shotgun (WGS) entry which is preliminary data.</text>
</comment>
<dbReference type="PROSITE" id="PS00396">
    <property type="entry name" value="TOPO_IA_1"/>
    <property type="match status" value="1"/>
</dbReference>
<evidence type="ECO:0000256" key="7">
    <source>
        <dbReference type="ARBA" id="ARBA00023029"/>
    </source>
</evidence>
<evidence type="ECO:0000256" key="4">
    <source>
        <dbReference type="ARBA" id="ARBA00022771"/>
    </source>
</evidence>
<dbReference type="InterPro" id="IPR023406">
    <property type="entry name" value="Topo_IA_AS"/>
</dbReference>
<protein>
    <recommendedName>
        <fullName evidence="10">DNA topoisomerase 1</fullName>
        <ecNumber evidence="10">5.6.2.1</ecNumber>
    </recommendedName>
    <alternativeName>
        <fullName evidence="10">DNA topoisomerase I</fullName>
    </alternativeName>
</protein>
<comment type="catalytic activity">
    <reaction evidence="1 10">
        <text>ATP-independent breakage of single-stranded DNA, followed by passage and rejoining.</text>
        <dbReference type="EC" id="5.6.2.1"/>
    </reaction>
</comment>
<dbReference type="Proteomes" id="UP000230859">
    <property type="component" value="Unassembled WGS sequence"/>
</dbReference>
<feature type="site" description="Interaction with DNA" evidence="10">
    <location>
        <position position="139"/>
    </location>
</feature>
<comment type="similarity">
    <text evidence="2 10">Belongs to the type IA topoisomerase family.</text>
</comment>
<feature type="site" description="Interaction with DNA" evidence="10">
    <location>
        <position position="147"/>
    </location>
</feature>